<keyword evidence="2 9" id="KW-0808">Transferase</keyword>
<dbReference type="InterPro" id="IPR016188">
    <property type="entry name" value="PurM-like_N"/>
</dbReference>
<evidence type="ECO:0000256" key="9">
    <source>
        <dbReference type="HAMAP-Rule" id="MF_00625"/>
    </source>
</evidence>
<dbReference type="GO" id="GO:0004756">
    <property type="term" value="F:selenide, water dikinase activity"/>
    <property type="evidence" value="ECO:0007669"/>
    <property type="project" value="UniProtKB-UniRule"/>
</dbReference>
<dbReference type="PIRSF" id="PIRSF036407">
    <property type="entry name" value="Selenphspht_syn"/>
    <property type="match status" value="1"/>
</dbReference>
<reference evidence="13" key="1">
    <citation type="submission" date="2017-09" db="EMBL/GenBank/DDBJ databases">
        <title>Metaegenomics of thermophilic ammonia-oxidizing enrichment culture.</title>
        <authorList>
            <person name="Kato S."/>
            <person name="Suzuki K."/>
        </authorList>
    </citation>
    <scope>NUCLEOTIDE SEQUENCE [LARGE SCALE GENOMIC DNA]</scope>
</reference>
<feature type="binding site" evidence="9">
    <location>
        <position position="21"/>
    </location>
    <ligand>
        <name>Mg(2+)</name>
        <dbReference type="ChEBI" id="CHEBI:18420"/>
    </ligand>
</feature>
<dbReference type="PANTHER" id="PTHR10256">
    <property type="entry name" value="SELENIDE, WATER DIKINASE"/>
    <property type="match status" value="1"/>
</dbReference>
<dbReference type="InterPro" id="IPR010918">
    <property type="entry name" value="PurM-like_C_dom"/>
</dbReference>
<comment type="caution">
    <text evidence="12">The sequence shown here is derived from an EMBL/GenBank/DDBJ whole genome shotgun (WGS) entry which is preliminary data.</text>
</comment>
<keyword evidence="8 9" id="KW-0711">Selenium</keyword>
<organism evidence="12 13">
    <name type="scientific">Candidatus Fervidibacter japonicus</name>
    <dbReference type="NCBI Taxonomy" id="2035412"/>
    <lineage>
        <taxon>Bacteria</taxon>
        <taxon>Candidatus Fervidibacterota</taxon>
        <taxon>Candidatus Fervidibacter</taxon>
    </lineage>
</organism>
<evidence type="ECO:0000256" key="8">
    <source>
        <dbReference type="ARBA" id="ARBA00023266"/>
    </source>
</evidence>
<comment type="cofactor">
    <cofactor evidence="9">
        <name>Mg(2+)</name>
        <dbReference type="ChEBI" id="CHEBI:18420"/>
    </cofactor>
    <text evidence="9">Binds 1 Mg(2+) ion per monomer.</text>
</comment>
<gene>
    <name evidence="9 12" type="primary">selD</name>
    <name evidence="12" type="ORF">HRbin17_00172</name>
</gene>
<evidence type="ECO:0000259" key="10">
    <source>
        <dbReference type="Pfam" id="PF00586"/>
    </source>
</evidence>
<evidence type="ECO:0000256" key="1">
    <source>
        <dbReference type="ARBA" id="ARBA00008026"/>
    </source>
</evidence>
<dbReference type="EMBL" id="BEHT01000002">
    <property type="protein sequence ID" value="GBC97683.1"/>
    <property type="molecule type" value="Genomic_DNA"/>
</dbReference>
<dbReference type="Gene3D" id="3.90.650.10">
    <property type="entry name" value="PurM-like C-terminal domain"/>
    <property type="match status" value="1"/>
</dbReference>
<evidence type="ECO:0000313" key="13">
    <source>
        <dbReference type="Proteomes" id="UP000236173"/>
    </source>
</evidence>
<dbReference type="SUPFAM" id="SSF55326">
    <property type="entry name" value="PurM N-terminal domain-like"/>
    <property type="match status" value="1"/>
</dbReference>
<proteinExistence type="inferred from homology"/>
<comment type="function">
    <text evidence="9">Synthesizes selenophosphate from selenide and ATP.</text>
</comment>
<evidence type="ECO:0000259" key="11">
    <source>
        <dbReference type="Pfam" id="PF02769"/>
    </source>
</evidence>
<dbReference type="GO" id="GO:0000287">
    <property type="term" value="F:magnesium ion binding"/>
    <property type="evidence" value="ECO:0007669"/>
    <property type="project" value="UniProtKB-UniRule"/>
</dbReference>
<keyword evidence="4 9" id="KW-0547">Nucleotide-binding</keyword>
<feature type="binding site" evidence="9">
    <location>
        <position position="61"/>
    </location>
    <ligand>
        <name>Mg(2+)</name>
        <dbReference type="ChEBI" id="CHEBI:18420"/>
    </ligand>
</feature>
<feature type="domain" description="PurM-like N-terminal" evidence="10">
    <location>
        <begin position="20"/>
        <end position="127"/>
    </location>
</feature>
<dbReference type="FunFam" id="3.90.650.10:FF:000004">
    <property type="entry name" value="Selenide, water dikinase"/>
    <property type="match status" value="1"/>
</dbReference>
<evidence type="ECO:0000256" key="7">
    <source>
        <dbReference type="ARBA" id="ARBA00022842"/>
    </source>
</evidence>
<keyword evidence="5 9" id="KW-0418">Kinase</keyword>
<dbReference type="CDD" id="cd02195">
    <property type="entry name" value="SelD"/>
    <property type="match status" value="1"/>
</dbReference>
<evidence type="ECO:0000313" key="12">
    <source>
        <dbReference type="EMBL" id="GBC97683.1"/>
    </source>
</evidence>
<feature type="binding site" description="in other chain" evidence="9">
    <location>
        <position position="61"/>
    </location>
    <ligand>
        <name>ATP</name>
        <dbReference type="ChEBI" id="CHEBI:30616"/>
        <note>ligand shared between dimeric partners</note>
    </ligand>
</feature>
<comment type="subunit">
    <text evidence="9">Homodimer.</text>
</comment>
<keyword evidence="3 9" id="KW-0479">Metal-binding</keyword>
<evidence type="ECO:0000256" key="2">
    <source>
        <dbReference type="ARBA" id="ARBA00022679"/>
    </source>
</evidence>
<dbReference type="HAMAP" id="MF_00625">
    <property type="entry name" value="SelD"/>
    <property type="match status" value="1"/>
</dbReference>
<feature type="binding site" description="in other chain" evidence="9">
    <location>
        <begin position="18"/>
        <end position="20"/>
    </location>
    <ligand>
        <name>ATP</name>
        <dbReference type="ChEBI" id="CHEBI:30616"/>
        <note>ligand shared between dimeric partners</note>
    </ligand>
</feature>
<dbReference type="NCBIfam" id="TIGR00476">
    <property type="entry name" value="selD"/>
    <property type="match status" value="1"/>
</dbReference>
<keyword evidence="6 9" id="KW-0067">ATP-binding</keyword>
<dbReference type="NCBIfam" id="NF002098">
    <property type="entry name" value="PRK00943.1"/>
    <property type="match status" value="1"/>
</dbReference>
<dbReference type="GO" id="GO:0005737">
    <property type="term" value="C:cytoplasm"/>
    <property type="evidence" value="ECO:0007669"/>
    <property type="project" value="TreeGrafter"/>
</dbReference>
<evidence type="ECO:0000256" key="6">
    <source>
        <dbReference type="ARBA" id="ARBA00022840"/>
    </source>
</evidence>
<name>A0A2H5X913_9BACT</name>
<dbReference type="EC" id="2.7.9.3" evidence="9"/>
<dbReference type="Gene3D" id="3.30.1330.10">
    <property type="entry name" value="PurM-like, N-terminal domain"/>
    <property type="match status" value="1"/>
</dbReference>
<dbReference type="Proteomes" id="UP000236173">
    <property type="component" value="Unassembled WGS sequence"/>
</dbReference>
<dbReference type="InterPro" id="IPR036921">
    <property type="entry name" value="PurM-like_N_sf"/>
</dbReference>
<feature type="binding site" evidence="9">
    <location>
        <position position="197"/>
    </location>
    <ligand>
        <name>Mg(2+)</name>
        <dbReference type="ChEBI" id="CHEBI:18420"/>
    </ligand>
</feature>
<dbReference type="Pfam" id="PF00586">
    <property type="entry name" value="AIRS"/>
    <property type="match status" value="1"/>
</dbReference>
<feature type="binding site" description="in other chain" evidence="9">
    <location>
        <position position="38"/>
    </location>
    <ligand>
        <name>ATP</name>
        <dbReference type="ChEBI" id="CHEBI:30616"/>
        <note>ligand shared between dimeric partners</note>
    </ligand>
</feature>
<dbReference type="InterPro" id="IPR004536">
    <property type="entry name" value="SPS/SelD"/>
</dbReference>
<dbReference type="SUPFAM" id="SSF56042">
    <property type="entry name" value="PurM C-terminal domain-like"/>
    <property type="match status" value="1"/>
</dbReference>
<feature type="binding site" evidence="9">
    <location>
        <begin position="109"/>
        <end position="111"/>
    </location>
    <ligand>
        <name>ATP</name>
        <dbReference type="ChEBI" id="CHEBI:30616"/>
        <note>ligand shared between dimeric partners</note>
    </ligand>
</feature>
<evidence type="ECO:0000256" key="3">
    <source>
        <dbReference type="ARBA" id="ARBA00022723"/>
    </source>
</evidence>
<comment type="catalytic activity">
    <reaction evidence="9">
        <text>hydrogenselenide + ATP + H2O = selenophosphate + AMP + phosphate + 2 H(+)</text>
        <dbReference type="Rhea" id="RHEA:18737"/>
        <dbReference type="ChEBI" id="CHEBI:15377"/>
        <dbReference type="ChEBI" id="CHEBI:15378"/>
        <dbReference type="ChEBI" id="CHEBI:16144"/>
        <dbReference type="ChEBI" id="CHEBI:29317"/>
        <dbReference type="ChEBI" id="CHEBI:30616"/>
        <dbReference type="ChEBI" id="CHEBI:43474"/>
        <dbReference type="ChEBI" id="CHEBI:456215"/>
        <dbReference type="EC" id="2.7.9.3"/>
    </reaction>
</comment>
<sequence length="320" mass="33670">MQALPKVPNPNVLVGIDTADDAGVYRLRDDLAIVQTLDFITPIVDDPFAFGAIAAANAVSDIYAMGATPVTALNILGYPAGEVEPELVATILQGGYDKLTEAGIAVIGGHTVDDPVLKYGVAVTGIVHPDRTVTNAGAKVGDALVLTKPLGTGVINQGIKANRTPPEVVERAVEVMATLNKNAAEAMTQVGVNACTDVTGFGLLGHLREMLVASGVSARLFAGQVPLIDGVLTLAEQNLFPGGSRFNRRFVEPFVHWHEQVPEPVRMLLCDAQTSGGLLISVARDKLSDLLNALKERGVRWAAVIGEITANSVGEVWVEP</sequence>
<evidence type="ECO:0000256" key="5">
    <source>
        <dbReference type="ARBA" id="ARBA00022777"/>
    </source>
</evidence>
<dbReference type="InterPro" id="IPR023061">
    <property type="entry name" value="SelD_I"/>
</dbReference>
<dbReference type="InterPro" id="IPR036676">
    <property type="entry name" value="PurM-like_C_sf"/>
</dbReference>
<evidence type="ECO:0000256" key="4">
    <source>
        <dbReference type="ARBA" id="ARBA00022741"/>
    </source>
</evidence>
<dbReference type="GO" id="GO:0016260">
    <property type="term" value="P:selenocysteine biosynthetic process"/>
    <property type="evidence" value="ECO:0007669"/>
    <property type="project" value="InterPro"/>
</dbReference>
<dbReference type="GO" id="GO:0005524">
    <property type="term" value="F:ATP binding"/>
    <property type="evidence" value="ECO:0007669"/>
    <property type="project" value="UniProtKB-UniRule"/>
</dbReference>
<comment type="caution">
    <text evidence="9">Lacks conserved residue(s) required for the propagation of feature annotation.</text>
</comment>
<dbReference type="AlphaFoldDB" id="A0A2H5X913"/>
<accession>A0A2H5X913</accession>
<keyword evidence="7 9" id="KW-0460">Magnesium</keyword>
<feature type="domain" description="PurM-like C-terminal" evidence="11">
    <location>
        <begin position="139"/>
        <end position="317"/>
    </location>
</feature>
<dbReference type="Pfam" id="PF02769">
    <property type="entry name" value="AIRS_C"/>
    <property type="match status" value="1"/>
</dbReference>
<protein>
    <recommendedName>
        <fullName evidence="9">Selenide, water dikinase</fullName>
        <ecNumber evidence="9">2.7.9.3</ecNumber>
    </recommendedName>
    <alternativeName>
        <fullName evidence="9">Selenium donor protein</fullName>
    </alternativeName>
    <alternativeName>
        <fullName evidence="9">Selenophosphate synthase</fullName>
    </alternativeName>
</protein>
<comment type="similarity">
    <text evidence="1 9">Belongs to the selenophosphate synthase 1 family. Class I subfamily.</text>
</comment>
<dbReference type="PANTHER" id="PTHR10256:SF0">
    <property type="entry name" value="INACTIVE SELENIDE, WATER DIKINASE-LIKE PROTEIN-RELATED"/>
    <property type="match status" value="1"/>
</dbReference>